<accession>A0ABY6Y7I7</accession>
<dbReference type="EMBL" id="CABVQG010000085">
    <property type="protein sequence ID" value="VWD49895.1"/>
    <property type="molecule type" value="Genomic_DNA"/>
</dbReference>
<name>A0ABY6Y7I7_9BURK</name>
<reference evidence="1 2" key="1">
    <citation type="submission" date="2019-09" db="EMBL/GenBank/DDBJ databases">
        <authorList>
            <person name="Depoorter E."/>
        </authorList>
    </citation>
    <scope>NUCLEOTIDE SEQUENCE [LARGE SCALE GENOMIC DNA]</scope>
    <source>
        <strain evidence="1 2">R-17378</strain>
    </source>
</reference>
<evidence type="ECO:0000313" key="2">
    <source>
        <dbReference type="Proteomes" id="UP000494120"/>
    </source>
</evidence>
<organism evidence="1 2">
    <name type="scientific">Burkholderia aenigmatica</name>
    <dbReference type="NCBI Taxonomy" id="2015348"/>
    <lineage>
        <taxon>Bacteria</taxon>
        <taxon>Pseudomonadati</taxon>
        <taxon>Pseudomonadota</taxon>
        <taxon>Betaproteobacteria</taxon>
        <taxon>Burkholderiales</taxon>
        <taxon>Burkholderiaceae</taxon>
        <taxon>Burkholderia</taxon>
        <taxon>Burkholderia cepacia complex</taxon>
    </lineage>
</organism>
<keyword evidence="2" id="KW-1185">Reference proteome</keyword>
<comment type="caution">
    <text evidence="1">The sequence shown here is derived from an EMBL/GenBank/DDBJ whole genome shotgun (WGS) entry which is preliminary data.</text>
</comment>
<gene>
    <name evidence="1" type="ORF">BLA17378_08643</name>
</gene>
<protein>
    <submittedName>
        <fullName evidence="1">Uncharacterized protein</fullName>
    </submittedName>
</protein>
<dbReference type="Proteomes" id="UP000494120">
    <property type="component" value="Unassembled WGS sequence"/>
</dbReference>
<evidence type="ECO:0000313" key="1">
    <source>
        <dbReference type="EMBL" id="VWD49895.1"/>
    </source>
</evidence>
<sequence length="156" mass="18654">MVRRIKINIRKQSYDVFEYGEKYEKPYLYYKSRYLNEEYPRYAEQLGFDDELEGLQLFDPNGYGIPARELADLLESHRRCIRGFSLGRSNIIPTLDQSCGKYFRYLRFNFDSRRVIITPDYNALNWREQPYGAAAQEEDEELERAALAPLRRSVVW</sequence>
<proteinExistence type="predicted"/>